<sequence>MIYEQPEAQGDPLPLIDRAGLEETLGPWQFEEEGMGRSIFYEQDLIKPIRGVVVCQGHVGYHQHCVVGCEGIILVIRFESGEEQEEEEEENHIEVEEEDVNMEDDGKEEAEKTEEEKKKETDRRKEERKKETKRKREEKKREAENKKAGKEKAAEEKAAKEKATKEKATKGKGKGKAQSKGKEKATKPAKRKGVKKGRMEQKAKPGQTILSSDEDDEGNILESTRIDWDINWETFRNEHGFIAIKGPHGSNLYEFPDATGDEIFFYNFDDEEGHRKVDPLTMHCMVGDEKFTGSLQFMCREVPIWYAADKGNRYEWWMLGDQMVVRQGAWGSIAVRLVERKQKEIEFVIKEEADSENERGAFEAMNTDHDRPLDVPEPDLGEGMNIDNGAQPGPSSNAGEGSMQVDTDEPNPDSSADRHVSVQDMSDENRITSATCLQLVLPISWETRHPRPKIEIRRL</sequence>
<accession>A0ABR2Z9V1</accession>
<feature type="region of interest" description="Disordered" evidence="1">
    <location>
        <begin position="81"/>
        <end position="216"/>
    </location>
</feature>
<evidence type="ECO:0000256" key="1">
    <source>
        <dbReference type="SAM" id="MobiDB-lite"/>
    </source>
</evidence>
<reference evidence="2 3" key="1">
    <citation type="submission" date="2024-05" db="EMBL/GenBank/DDBJ databases">
        <title>A draft genome resource for the thread blight pathogen Marasmius tenuissimus strain MS-2.</title>
        <authorList>
            <person name="Yulfo-Soto G.E."/>
            <person name="Baruah I.K."/>
            <person name="Amoako-Attah I."/>
            <person name="Bukari Y."/>
            <person name="Meinhardt L.W."/>
            <person name="Bailey B.A."/>
            <person name="Cohen S.P."/>
        </authorList>
    </citation>
    <scope>NUCLEOTIDE SEQUENCE [LARGE SCALE GENOMIC DNA]</scope>
    <source>
        <strain evidence="2 3">MS-2</strain>
    </source>
</reference>
<proteinExistence type="predicted"/>
<feature type="compositionally biased region" description="Acidic residues" evidence="1">
    <location>
        <begin position="81"/>
        <end position="113"/>
    </location>
</feature>
<comment type="caution">
    <text evidence="2">The sequence shown here is derived from an EMBL/GenBank/DDBJ whole genome shotgun (WGS) entry which is preliminary data.</text>
</comment>
<feature type="compositionally biased region" description="Basic and acidic residues" evidence="1">
    <location>
        <begin position="114"/>
        <end position="130"/>
    </location>
</feature>
<feature type="compositionally biased region" description="Basic and acidic residues" evidence="1">
    <location>
        <begin position="139"/>
        <end position="169"/>
    </location>
</feature>
<evidence type="ECO:0000313" key="2">
    <source>
        <dbReference type="EMBL" id="KAL0057994.1"/>
    </source>
</evidence>
<name>A0ABR2Z9V1_9AGAR</name>
<gene>
    <name evidence="2" type="ORF">AAF712_015349</name>
</gene>
<protein>
    <submittedName>
        <fullName evidence="2">Uncharacterized protein</fullName>
    </submittedName>
</protein>
<feature type="region of interest" description="Disordered" evidence="1">
    <location>
        <begin position="356"/>
        <end position="427"/>
    </location>
</feature>
<evidence type="ECO:0000313" key="3">
    <source>
        <dbReference type="Proteomes" id="UP001437256"/>
    </source>
</evidence>
<feature type="compositionally biased region" description="Basic residues" evidence="1">
    <location>
        <begin position="187"/>
        <end position="196"/>
    </location>
</feature>
<organism evidence="2 3">
    <name type="scientific">Marasmius tenuissimus</name>
    <dbReference type="NCBI Taxonomy" id="585030"/>
    <lineage>
        <taxon>Eukaryota</taxon>
        <taxon>Fungi</taxon>
        <taxon>Dikarya</taxon>
        <taxon>Basidiomycota</taxon>
        <taxon>Agaricomycotina</taxon>
        <taxon>Agaricomycetes</taxon>
        <taxon>Agaricomycetidae</taxon>
        <taxon>Agaricales</taxon>
        <taxon>Marasmiineae</taxon>
        <taxon>Marasmiaceae</taxon>
        <taxon>Marasmius</taxon>
    </lineage>
</organism>
<dbReference type="EMBL" id="JBBXMP010000391">
    <property type="protein sequence ID" value="KAL0057994.1"/>
    <property type="molecule type" value="Genomic_DNA"/>
</dbReference>
<keyword evidence="3" id="KW-1185">Reference proteome</keyword>
<feature type="compositionally biased region" description="Basic residues" evidence="1">
    <location>
        <begin position="170"/>
        <end position="179"/>
    </location>
</feature>
<feature type="compositionally biased region" description="Basic and acidic residues" evidence="1">
    <location>
        <begin position="356"/>
        <end position="374"/>
    </location>
</feature>
<dbReference type="Proteomes" id="UP001437256">
    <property type="component" value="Unassembled WGS sequence"/>
</dbReference>